<dbReference type="GO" id="GO:0005737">
    <property type="term" value="C:cytoplasm"/>
    <property type="evidence" value="ECO:0007669"/>
    <property type="project" value="TreeGrafter"/>
</dbReference>
<feature type="coiled-coil region" evidence="1">
    <location>
        <begin position="348"/>
        <end position="375"/>
    </location>
</feature>
<evidence type="ECO:0000313" key="3">
    <source>
        <dbReference type="EMBL" id="CAD8079892.1"/>
    </source>
</evidence>
<feature type="compositionally biased region" description="Basic and acidic residues" evidence="2">
    <location>
        <begin position="94"/>
        <end position="116"/>
    </location>
</feature>
<feature type="region of interest" description="Disordered" evidence="2">
    <location>
        <begin position="199"/>
        <end position="223"/>
    </location>
</feature>
<accession>A0A8S1ML50</accession>
<protein>
    <submittedName>
        <fullName evidence="3">Uncharacterized protein</fullName>
    </submittedName>
</protein>
<gene>
    <name evidence="3" type="ORF">PPRIM_AZ9-3.1.T0620254</name>
</gene>
<feature type="compositionally biased region" description="Polar residues" evidence="2">
    <location>
        <begin position="171"/>
        <end position="183"/>
    </location>
</feature>
<dbReference type="PANTHER" id="PTHR47763:SF1">
    <property type="entry name" value="DUF659 DOMAIN-CONTAINING PROTEIN"/>
    <property type="match status" value="1"/>
</dbReference>
<dbReference type="GO" id="GO:0004674">
    <property type="term" value="F:protein serine/threonine kinase activity"/>
    <property type="evidence" value="ECO:0007669"/>
    <property type="project" value="TreeGrafter"/>
</dbReference>
<feature type="compositionally biased region" description="Basic and acidic residues" evidence="2">
    <location>
        <begin position="11"/>
        <end position="20"/>
    </location>
</feature>
<dbReference type="PANTHER" id="PTHR47763">
    <property type="entry name" value="ALPHA-PROTEIN KINASE VWKA"/>
    <property type="match status" value="1"/>
</dbReference>
<proteinExistence type="predicted"/>
<dbReference type="InterPro" id="IPR052969">
    <property type="entry name" value="Thr-specific_kinase-like"/>
</dbReference>
<comment type="caution">
    <text evidence="3">The sequence shown here is derived from an EMBL/GenBank/DDBJ whole genome shotgun (WGS) entry which is preliminary data.</text>
</comment>
<keyword evidence="4" id="KW-1185">Reference proteome</keyword>
<organism evidence="3 4">
    <name type="scientific">Paramecium primaurelia</name>
    <dbReference type="NCBI Taxonomy" id="5886"/>
    <lineage>
        <taxon>Eukaryota</taxon>
        <taxon>Sar</taxon>
        <taxon>Alveolata</taxon>
        <taxon>Ciliophora</taxon>
        <taxon>Intramacronucleata</taxon>
        <taxon>Oligohymenophorea</taxon>
        <taxon>Peniculida</taxon>
        <taxon>Parameciidae</taxon>
        <taxon>Paramecium</taxon>
    </lineage>
</organism>
<dbReference type="AlphaFoldDB" id="A0A8S1ML50"/>
<dbReference type="OMA" id="ATQTTKW"/>
<evidence type="ECO:0000256" key="1">
    <source>
        <dbReference type="SAM" id="Coils"/>
    </source>
</evidence>
<evidence type="ECO:0000313" key="4">
    <source>
        <dbReference type="Proteomes" id="UP000688137"/>
    </source>
</evidence>
<dbReference type="EMBL" id="CAJJDM010000063">
    <property type="protein sequence ID" value="CAD8079892.1"/>
    <property type="molecule type" value="Genomic_DNA"/>
</dbReference>
<feature type="compositionally biased region" description="Basic and acidic residues" evidence="2">
    <location>
        <begin position="203"/>
        <end position="212"/>
    </location>
</feature>
<keyword evidence="1" id="KW-0175">Coiled coil</keyword>
<feature type="region of interest" description="Disordered" evidence="2">
    <location>
        <begin position="1"/>
        <end position="185"/>
    </location>
</feature>
<feature type="compositionally biased region" description="Low complexity" evidence="2">
    <location>
        <begin position="157"/>
        <end position="170"/>
    </location>
</feature>
<feature type="compositionally biased region" description="Basic and acidic residues" evidence="2">
    <location>
        <begin position="144"/>
        <end position="156"/>
    </location>
</feature>
<dbReference type="Proteomes" id="UP000688137">
    <property type="component" value="Unassembled WGS sequence"/>
</dbReference>
<name>A0A8S1ML50_PARPR</name>
<reference evidence="3" key="1">
    <citation type="submission" date="2021-01" db="EMBL/GenBank/DDBJ databases">
        <authorList>
            <consortium name="Genoscope - CEA"/>
            <person name="William W."/>
        </authorList>
    </citation>
    <scope>NUCLEOTIDE SEQUENCE</scope>
</reference>
<sequence length="431" mass="50942">MPPRKTQTIKDVMKESKPIIDQKLGTTRSKKVKKNENDEDSDYVNTTKKQKKSNQSSKIKSSTGEQKESLNSDDPQDKLSPELKPSSSVQKARTKAEKMQYKHNTKKDEVRAKQENENQNQNLDKEDENIDNLKIPKQVQENENLNKNELNNKDNNQEQQQNQEDNNEQQMSKNNQEDIQQNQQKKEFDLQIIPQIIINGPESEIKKDKQRQEEEEEEEKEQLEKQQKLMVDIVFCCDANILDCSSIQSLQNTIELILQQIKEKKKFNSSIKFSLVHFYDLMINQKLQQCQVIDLCDEDQIIQSLDEIKQRGQMETQKGLFYGLKLATSTTKWRKDINNKTFRYIIHIANKQLQLDNQSEELDRIIQEMNNKNIRYKYLRIDKKINLDYDGKQYFQNKLNSYEESFLKEFGSLKNVVSNIILRELLHENNK</sequence>
<feature type="compositionally biased region" description="Low complexity" evidence="2">
    <location>
        <begin position="53"/>
        <end position="63"/>
    </location>
</feature>
<feature type="compositionally biased region" description="Basic and acidic residues" evidence="2">
    <location>
        <begin position="65"/>
        <end position="81"/>
    </location>
</feature>
<evidence type="ECO:0000256" key="2">
    <source>
        <dbReference type="SAM" id="MobiDB-lite"/>
    </source>
</evidence>